<dbReference type="Proteomes" id="UP000648984">
    <property type="component" value="Unassembled WGS sequence"/>
</dbReference>
<feature type="signal peptide" evidence="5">
    <location>
        <begin position="1"/>
        <end position="29"/>
    </location>
</feature>
<dbReference type="PANTHER" id="PTHR38439">
    <property type="entry name" value="AURACYANIN-B"/>
    <property type="match status" value="1"/>
</dbReference>
<evidence type="ECO:0000256" key="5">
    <source>
        <dbReference type="SAM" id="SignalP"/>
    </source>
</evidence>
<sequence>MTDSRHCAASIWRALTLAALVCFAPAAFAADEDSDGIHLHPALVGIDWSAAIEVEIALQDHHYEPEQISLKRGQPYRLVLKNVGAVAHDMVGGSLLNESVIALRMVNSAAGRVLADYVNSVYVRSKNSIELWLVPLKEGEYSFYCSLPGHRDDGMEGVVHIMP</sequence>
<evidence type="ECO:0000256" key="2">
    <source>
        <dbReference type="ARBA" id="ARBA00022723"/>
    </source>
</evidence>
<dbReference type="EMBL" id="WTVQ01000022">
    <property type="protein sequence ID" value="NMG75885.1"/>
    <property type="molecule type" value="Genomic_DNA"/>
</dbReference>
<name>A0ABX1QD05_9RHOO</name>
<dbReference type="InterPro" id="IPR033138">
    <property type="entry name" value="Cu_oxidase_CS"/>
</dbReference>
<comment type="caution">
    <text evidence="7">The sequence shown here is derived from an EMBL/GenBank/DDBJ whole genome shotgun (WGS) entry which is preliminary data.</text>
</comment>
<dbReference type="Pfam" id="PF00127">
    <property type="entry name" value="Copper-bind"/>
    <property type="match status" value="1"/>
</dbReference>
<evidence type="ECO:0000313" key="7">
    <source>
        <dbReference type="EMBL" id="NMG75885.1"/>
    </source>
</evidence>
<dbReference type="InterPro" id="IPR050845">
    <property type="entry name" value="Cu-binding_ET"/>
</dbReference>
<proteinExistence type="predicted"/>
<keyword evidence="5" id="KW-0732">Signal</keyword>
<evidence type="ECO:0000313" key="8">
    <source>
        <dbReference type="Proteomes" id="UP000648984"/>
    </source>
</evidence>
<dbReference type="InterPro" id="IPR008972">
    <property type="entry name" value="Cupredoxin"/>
</dbReference>
<keyword evidence="4" id="KW-0186">Copper</keyword>
<accession>A0ABX1QD05</accession>
<dbReference type="PANTHER" id="PTHR38439:SF3">
    <property type="entry name" value="COPPER-RESISTANT CUPROPROTEIN COPI"/>
    <property type="match status" value="1"/>
</dbReference>
<dbReference type="PROSITE" id="PS00196">
    <property type="entry name" value="COPPER_BLUE"/>
    <property type="match status" value="1"/>
</dbReference>
<dbReference type="RefSeq" id="WP_169261032.1">
    <property type="nucleotide sequence ID" value="NZ_WTVQ01000022.1"/>
</dbReference>
<keyword evidence="8" id="KW-1185">Reference proteome</keyword>
<keyword evidence="3" id="KW-0249">Electron transport</keyword>
<evidence type="ECO:0000256" key="3">
    <source>
        <dbReference type="ARBA" id="ARBA00022982"/>
    </source>
</evidence>
<protein>
    <recommendedName>
        <fullName evidence="6">Blue (type 1) copper domain-containing protein</fullName>
    </recommendedName>
</protein>
<keyword evidence="1" id="KW-0813">Transport</keyword>
<feature type="domain" description="Blue (type 1) copper" evidence="6">
    <location>
        <begin position="52"/>
        <end position="161"/>
    </location>
</feature>
<dbReference type="PROSITE" id="PS00079">
    <property type="entry name" value="MULTICOPPER_OXIDASE1"/>
    <property type="match status" value="1"/>
</dbReference>
<feature type="chain" id="PRO_5045185550" description="Blue (type 1) copper domain-containing protein" evidence="5">
    <location>
        <begin position="30"/>
        <end position="163"/>
    </location>
</feature>
<dbReference type="Gene3D" id="2.60.40.420">
    <property type="entry name" value="Cupredoxins - blue copper proteins"/>
    <property type="match status" value="1"/>
</dbReference>
<gene>
    <name evidence="7" type="ORF">GPA25_14045</name>
</gene>
<dbReference type="InterPro" id="IPR000923">
    <property type="entry name" value="BlueCu_1"/>
</dbReference>
<evidence type="ECO:0000259" key="6">
    <source>
        <dbReference type="Pfam" id="PF00127"/>
    </source>
</evidence>
<reference evidence="7 8" key="1">
    <citation type="submission" date="2019-12" db="EMBL/GenBank/DDBJ databases">
        <title>Comparative genomics gives insights into the taxonomy of the Azoarcus-Aromatoleum group and reveals separate origins of nif in the plant-associated Azoarcus and non-plant-associated Aromatoleum sub-groups.</title>
        <authorList>
            <person name="Lafos M."/>
            <person name="Maluk M."/>
            <person name="Batista M."/>
            <person name="Junghare M."/>
            <person name="Carmona M."/>
            <person name="Faoro H."/>
            <person name="Cruz L.M."/>
            <person name="Battistoni F."/>
            <person name="De Souza E."/>
            <person name="Pedrosa F."/>
            <person name="Chen W.-M."/>
            <person name="Poole P.S."/>
            <person name="Dixon R.A."/>
            <person name="James E.K."/>
        </authorList>
    </citation>
    <scope>NUCLEOTIDE SEQUENCE [LARGE SCALE GENOMIC DNA]</scope>
    <source>
        <strain evidence="7 8">22Lin</strain>
    </source>
</reference>
<evidence type="ECO:0000256" key="4">
    <source>
        <dbReference type="ARBA" id="ARBA00023008"/>
    </source>
</evidence>
<organism evidence="7 8">
    <name type="scientific">Aromatoleum diolicum</name>
    <dbReference type="NCBI Taxonomy" id="75796"/>
    <lineage>
        <taxon>Bacteria</taxon>
        <taxon>Pseudomonadati</taxon>
        <taxon>Pseudomonadota</taxon>
        <taxon>Betaproteobacteria</taxon>
        <taxon>Rhodocyclales</taxon>
        <taxon>Rhodocyclaceae</taxon>
        <taxon>Aromatoleum</taxon>
    </lineage>
</organism>
<dbReference type="SUPFAM" id="SSF49503">
    <property type="entry name" value="Cupredoxins"/>
    <property type="match status" value="1"/>
</dbReference>
<keyword evidence="2" id="KW-0479">Metal-binding</keyword>
<dbReference type="InterPro" id="IPR028871">
    <property type="entry name" value="BlueCu_1_BS"/>
</dbReference>
<evidence type="ECO:0000256" key="1">
    <source>
        <dbReference type="ARBA" id="ARBA00022448"/>
    </source>
</evidence>